<reference evidence="3" key="1">
    <citation type="submission" date="2021-10" db="EMBL/GenBank/DDBJ databases">
        <authorList>
            <person name="Piombo E."/>
        </authorList>
    </citation>
    <scope>NUCLEOTIDE SEQUENCE</scope>
</reference>
<dbReference type="GO" id="GO:0004074">
    <property type="term" value="F:biliverdin reductase [NAD(P)H] activity"/>
    <property type="evidence" value="ECO:0007669"/>
    <property type="project" value="TreeGrafter"/>
</dbReference>
<name>A0A9N9VDM5_9HYPO</name>
<keyword evidence="4" id="KW-1185">Reference proteome</keyword>
<dbReference type="GO" id="GO:0042602">
    <property type="term" value="F:riboflavin reductase (NADPH) activity"/>
    <property type="evidence" value="ECO:0007669"/>
    <property type="project" value="TreeGrafter"/>
</dbReference>
<proteinExistence type="inferred from homology"/>
<accession>A0A9N9VDM5</accession>
<evidence type="ECO:0000313" key="4">
    <source>
        <dbReference type="Proteomes" id="UP000696573"/>
    </source>
</evidence>
<dbReference type="AlphaFoldDB" id="A0A9N9VDM5"/>
<dbReference type="Pfam" id="PF13460">
    <property type="entry name" value="NAD_binding_10"/>
    <property type="match status" value="1"/>
</dbReference>
<evidence type="ECO:0000313" key="3">
    <source>
        <dbReference type="EMBL" id="CAH0021620.1"/>
    </source>
</evidence>
<dbReference type="Proteomes" id="UP000696573">
    <property type="component" value="Unassembled WGS sequence"/>
</dbReference>
<organism evidence="3 4">
    <name type="scientific">Clonostachys rhizophaga</name>
    <dbReference type="NCBI Taxonomy" id="160324"/>
    <lineage>
        <taxon>Eukaryota</taxon>
        <taxon>Fungi</taxon>
        <taxon>Dikarya</taxon>
        <taxon>Ascomycota</taxon>
        <taxon>Pezizomycotina</taxon>
        <taxon>Sordariomycetes</taxon>
        <taxon>Hypocreomycetidae</taxon>
        <taxon>Hypocreales</taxon>
        <taxon>Bionectriaceae</taxon>
        <taxon>Clonostachys</taxon>
    </lineage>
</organism>
<protein>
    <recommendedName>
        <fullName evidence="2">NAD(P)-binding domain-containing protein</fullName>
    </recommendedName>
</protein>
<dbReference type="InterPro" id="IPR036291">
    <property type="entry name" value="NAD(P)-bd_dom_sf"/>
</dbReference>
<evidence type="ECO:0000259" key="2">
    <source>
        <dbReference type="Pfam" id="PF13460"/>
    </source>
</evidence>
<dbReference type="SUPFAM" id="SSF51735">
    <property type="entry name" value="NAD(P)-binding Rossmann-fold domains"/>
    <property type="match status" value="1"/>
</dbReference>
<dbReference type="InterPro" id="IPR016040">
    <property type="entry name" value="NAD(P)-bd_dom"/>
</dbReference>
<dbReference type="InterPro" id="IPR051606">
    <property type="entry name" value="Polyketide_Oxido-like"/>
</dbReference>
<dbReference type="PANTHER" id="PTHR43355">
    <property type="entry name" value="FLAVIN REDUCTASE (NADPH)"/>
    <property type="match status" value="1"/>
</dbReference>
<feature type="domain" description="NAD(P)-binding" evidence="2">
    <location>
        <begin position="7"/>
        <end position="215"/>
    </location>
</feature>
<comment type="similarity">
    <text evidence="1">Belongs to the avfA family.</text>
</comment>
<comment type="caution">
    <text evidence="3">The sequence shown here is derived from an EMBL/GenBank/DDBJ whole genome shotgun (WGS) entry which is preliminary data.</text>
</comment>
<dbReference type="PANTHER" id="PTHR43355:SF2">
    <property type="entry name" value="FLAVIN REDUCTASE (NADPH)"/>
    <property type="match status" value="1"/>
</dbReference>
<sequence>MHLLILGATGRTGVYGYKYALEQGYHVTVLTRPGSLIPSQENLTIVEGSAMSETDMERAMTAAGVPVDATLHFLNPRRASDSPWAKFLGPPRLMAEAAALAARGLRRQQQQRPGAPKPRMVVLNAIGAGQSRAVLPWCARVFFDYTNISYTYKDHAAVDSEIEGNCQDDVWWTIAYAVGLSDEGVIPVKTFGLKETGFSFHITRESLARWMVDVAAGECKGDFDNGRVIVSN</sequence>
<evidence type="ECO:0000256" key="1">
    <source>
        <dbReference type="ARBA" id="ARBA00038376"/>
    </source>
</evidence>
<dbReference type="EMBL" id="CABFNQ020000659">
    <property type="protein sequence ID" value="CAH0021620.1"/>
    <property type="molecule type" value="Genomic_DNA"/>
</dbReference>
<dbReference type="Gene3D" id="3.40.50.720">
    <property type="entry name" value="NAD(P)-binding Rossmann-like Domain"/>
    <property type="match status" value="1"/>
</dbReference>
<gene>
    <name evidence="3" type="ORF">CRHIZ90672A_00010299</name>
</gene>
<dbReference type="OrthoDB" id="419598at2759"/>